<feature type="domain" description="Periplasmic binding protein" evidence="5">
    <location>
        <begin position="43"/>
        <end position="299"/>
    </location>
</feature>
<accession>A0A1U7CW78</accession>
<dbReference type="Proteomes" id="UP000186309">
    <property type="component" value="Chromosome"/>
</dbReference>
<evidence type="ECO:0000313" key="6">
    <source>
        <dbReference type="EMBL" id="APW63133.1"/>
    </source>
</evidence>
<dbReference type="Gene3D" id="3.40.50.2300">
    <property type="match status" value="2"/>
</dbReference>
<evidence type="ECO:0000256" key="1">
    <source>
        <dbReference type="ARBA" id="ARBA00004196"/>
    </source>
</evidence>
<dbReference type="GO" id="GO:0030313">
    <property type="term" value="C:cell envelope"/>
    <property type="evidence" value="ECO:0007669"/>
    <property type="project" value="UniProtKB-SubCell"/>
</dbReference>
<evidence type="ECO:0000256" key="2">
    <source>
        <dbReference type="ARBA" id="ARBA00007639"/>
    </source>
</evidence>
<keyword evidence="3 4" id="KW-0732">Signal</keyword>
<dbReference type="PROSITE" id="PS51257">
    <property type="entry name" value="PROKAR_LIPOPROTEIN"/>
    <property type="match status" value="1"/>
</dbReference>
<feature type="chain" id="PRO_5010516347" evidence="4">
    <location>
        <begin position="23"/>
        <end position="323"/>
    </location>
</feature>
<dbReference type="PANTHER" id="PTHR46847:SF1">
    <property type="entry name" value="D-ALLOSE-BINDING PERIPLASMIC PROTEIN-RELATED"/>
    <property type="match status" value="1"/>
</dbReference>
<dbReference type="CDD" id="cd01536">
    <property type="entry name" value="PBP1_ABC_sugar_binding-like"/>
    <property type="match status" value="1"/>
</dbReference>
<evidence type="ECO:0000259" key="5">
    <source>
        <dbReference type="Pfam" id="PF13407"/>
    </source>
</evidence>
<dbReference type="AlphaFoldDB" id="A0A1U7CW78"/>
<dbReference type="Pfam" id="PF13407">
    <property type="entry name" value="Peripla_BP_4"/>
    <property type="match status" value="1"/>
</dbReference>
<name>A0A1U7CW78_9BACT</name>
<proteinExistence type="inferred from homology"/>
<protein>
    <submittedName>
        <fullName evidence="6">D-ribose-binding periplasmic protein</fullName>
    </submittedName>
</protein>
<dbReference type="STRING" id="1387353.BSF38_04694"/>
<organism evidence="6 7">
    <name type="scientific">Paludisphaera borealis</name>
    <dbReference type="NCBI Taxonomy" id="1387353"/>
    <lineage>
        <taxon>Bacteria</taxon>
        <taxon>Pseudomonadati</taxon>
        <taxon>Planctomycetota</taxon>
        <taxon>Planctomycetia</taxon>
        <taxon>Isosphaerales</taxon>
        <taxon>Isosphaeraceae</taxon>
        <taxon>Paludisphaera</taxon>
    </lineage>
</organism>
<dbReference type="SUPFAM" id="SSF53822">
    <property type="entry name" value="Periplasmic binding protein-like I"/>
    <property type="match status" value="1"/>
</dbReference>
<dbReference type="EMBL" id="CP019082">
    <property type="protein sequence ID" value="APW63133.1"/>
    <property type="molecule type" value="Genomic_DNA"/>
</dbReference>
<dbReference type="OrthoDB" id="250606at2"/>
<reference evidence="7" key="1">
    <citation type="submission" date="2016-12" db="EMBL/GenBank/DDBJ databases">
        <title>Comparative genomics of four Isosphaeraceae planctomycetes: a common pool of plasmids and glycoside hydrolase genes.</title>
        <authorList>
            <person name="Ivanova A."/>
        </authorList>
    </citation>
    <scope>NUCLEOTIDE SEQUENCE [LARGE SCALE GENOMIC DNA]</scope>
    <source>
        <strain evidence="7">PX4</strain>
    </source>
</reference>
<feature type="signal peptide" evidence="4">
    <location>
        <begin position="1"/>
        <end position="22"/>
    </location>
</feature>
<sequence length="323" mass="34418">MPVIRFFAISCVSIVVALGALGCGGDSENIPDSPASARGGGKIGAVLPTFSHPFFLAQKKGMEDKAKELGLEIDVRDGQDDDAKQIGQVETLINLGCRALILCPRDEDALVPAVEAANRAKIPIIALNRRINGGEVLSYVGADDAEGGVLQGEELVKLLGPKGGKILYLEGTEGSSPQRKRSEGLLAVLQKHPEITIADRRFAGFQEDKAKSVMTDLVRRFRPGDVQAVVAQSDEMALPAAEVAQAEGWKDVVVLGFDGCKSAFDAVRNGRLQSTVLQDPAEQGAKAVETLANFLKGQKVPAENITPLRLITKSDVDKHQPAY</sequence>
<dbReference type="RefSeq" id="WP_076349529.1">
    <property type="nucleotide sequence ID" value="NZ_CP019082.1"/>
</dbReference>
<dbReference type="InterPro" id="IPR028082">
    <property type="entry name" value="Peripla_BP_I"/>
</dbReference>
<evidence type="ECO:0000256" key="4">
    <source>
        <dbReference type="SAM" id="SignalP"/>
    </source>
</evidence>
<evidence type="ECO:0000313" key="7">
    <source>
        <dbReference type="Proteomes" id="UP000186309"/>
    </source>
</evidence>
<dbReference type="InterPro" id="IPR025997">
    <property type="entry name" value="SBP_2_dom"/>
</dbReference>
<dbReference type="GO" id="GO:0030246">
    <property type="term" value="F:carbohydrate binding"/>
    <property type="evidence" value="ECO:0007669"/>
    <property type="project" value="UniProtKB-ARBA"/>
</dbReference>
<dbReference type="PANTHER" id="PTHR46847">
    <property type="entry name" value="D-ALLOSE-BINDING PERIPLASMIC PROTEIN-RELATED"/>
    <property type="match status" value="1"/>
</dbReference>
<comment type="similarity">
    <text evidence="2">Belongs to the bacterial solute-binding protein 2 family.</text>
</comment>
<comment type="subcellular location">
    <subcellularLocation>
        <location evidence="1">Cell envelope</location>
    </subcellularLocation>
</comment>
<evidence type="ECO:0000256" key="3">
    <source>
        <dbReference type="ARBA" id="ARBA00022729"/>
    </source>
</evidence>
<dbReference type="KEGG" id="pbor:BSF38_04694"/>
<gene>
    <name evidence="6" type="primary">rbsB_2</name>
    <name evidence="6" type="ORF">BSF38_04694</name>
</gene>
<keyword evidence="7" id="KW-1185">Reference proteome</keyword>